<organism evidence="2 3">
    <name type="scientific">Methylobacterium aerolatum</name>
    <dbReference type="NCBI Taxonomy" id="418708"/>
    <lineage>
        <taxon>Bacteria</taxon>
        <taxon>Pseudomonadati</taxon>
        <taxon>Pseudomonadota</taxon>
        <taxon>Alphaproteobacteria</taxon>
        <taxon>Hyphomicrobiales</taxon>
        <taxon>Methylobacteriaceae</taxon>
        <taxon>Methylobacterium</taxon>
    </lineage>
</organism>
<evidence type="ECO:0000313" key="3">
    <source>
        <dbReference type="Proteomes" id="UP001231124"/>
    </source>
</evidence>
<proteinExistence type="predicted"/>
<sequence length="376" mass="40568">MTPSPGFWAGKRVLLTGHTGFKGAWCALWLQRLGAVVHGLALPPEDGAVLWDGLGRPGGEHLGDIRDPAVVAEAFRVASPEIVLHLAAQALVHPSYDDPATTFETNVMGLVRVLDAARRTPSVRAVVNVTSDKCYENREQLWAYRETEAMGGSDPYSASKGCAELVTASYRRSFFKDPDGPFLASGRAGNVIGGGDWSGDRLLPDCARAFQAGEAVMIRNPLATRPWQHVLEPISGYLVLAEALYRRGADAAEGWNFGPSDEDAWTVGRVVSRVTDLWGEGAAWRQDDAAWAKEAMLLRVDATKARVRLGWRPRLAVDDALAWTVEWYKVVRDGRPALAITTEQIARYEALAQDAAGAAPLPPTAAARAGAGRTSS</sequence>
<dbReference type="InterPro" id="IPR013445">
    <property type="entry name" value="CDP_4_6_deHydtase"/>
</dbReference>
<dbReference type="GO" id="GO:0047733">
    <property type="term" value="F:CDP-glucose 4,6-dehydratase activity"/>
    <property type="evidence" value="ECO:0007669"/>
    <property type="project" value="UniProtKB-EC"/>
</dbReference>
<name>A0ABU0I0D8_9HYPH</name>
<dbReference type="Gene3D" id="3.40.50.720">
    <property type="entry name" value="NAD(P)-binding Rossmann-like Domain"/>
    <property type="match status" value="1"/>
</dbReference>
<dbReference type="EMBL" id="JAUSVP010000006">
    <property type="protein sequence ID" value="MDQ0448070.1"/>
    <property type="molecule type" value="Genomic_DNA"/>
</dbReference>
<dbReference type="PANTHER" id="PTHR43000">
    <property type="entry name" value="DTDP-D-GLUCOSE 4,6-DEHYDRATASE-RELATED"/>
    <property type="match status" value="1"/>
</dbReference>
<evidence type="ECO:0000259" key="1">
    <source>
        <dbReference type="Pfam" id="PF16363"/>
    </source>
</evidence>
<dbReference type="Proteomes" id="UP001231124">
    <property type="component" value="Unassembled WGS sequence"/>
</dbReference>
<reference evidence="2 3" key="1">
    <citation type="submission" date="2023-07" db="EMBL/GenBank/DDBJ databases">
        <title>Genomic Encyclopedia of Type Strains, Phase IV (KMG-IV): sequencing the most valuable type-strain genomes for metagenomic binning, comparative biology and taxonomic classification.</title>
        <authorList>
            <person name="Goeker M."/>
        </authorList>
    </citation>
    <scope>NUCLEOTIDE SEQUENCE [LARGE SCALE GENOMIC DNA]</scope>
    <source>
        <strain evidence="2 3">DSM 19013</strain>
    </source>
</reference>
<feature type="domain" description="NAD(P)-binding" evidence="1">
    <location>
        <begin position="14"/>
        <end position="321"/>
    </location>
</feature>
<dbReference type="SUPFAM" id="SSF51735">
    <property type="entry name" value="NAD(P)-binding Rossmann-fold domains"/>
    <property type="match status" value="1"/>
</dbReference>
<keyword evidence="3" id="KW-1185">Reference proteome</keyword>
<dbReference type="EC" id="4.2.1.45" evidence="2"/>
<dbReference type="Gene3D" id="3.90.25.10">
    <property type="entry name" value="UDP-galactose 4-epimerase, domain 1"/>
    <property type="match status" value="1"/>
</dbReference>
<dbReference type="Pfam" id="PF16363">
    <property type="entry name" value="GDP_Man_Dehyd"/>
    <property type="match status" value="1"/>
</dbReference>
<keyword evidence="2" id="KW-0456">Lyase</keyword>
<evidence type="ECO:0000313" key="2">
    <source>
        <dbReference type="EMBL" id="MDQ0448070.1"/>
    </source>
</evidence>
<accession>A0ABU0I0D8</accession>
<gene>
    <name evidence="2" type="ORF">QO012_002575</name>
</gene>
<protein>
    <submittedName>
        <fullName evidence="2">CDP-glucose 4,6-dehydratase</fullName>
        <ecNumber evidence="2">4.2.1.45</ecNumber>
    </submittedName>
</protein>
<dbReference type="InterPro" id="IPR036291">
    <property type="entry name" value="NAD(P)-bd_dom_sf"/>
</dbReference>
<dbReference type="RefSeq" id="WP_238206044.1">
    <property type="nucleotide sequence ID" value="NZ_BPQE01000025.1"/>
</dbReference>
<comment type="caution">
    <text evidence="2">The sequence shown here is derived from an EMBL/GenBank/DDBJ whole genome shotgun (WGS) entry which is preliminary data.</text>
</comment>
<dbReference type="InterPro" id="IPR016040">
    <property type="entry name" value="NAD(P)-bd_dom"/>
</dbReference>
<dbReference type="NCBIfam" id="TIGR02622">
    <property type="entry name" value="CDP_4_6_dhtase"/>
    <property type="match status" value="1"/>
</dbReference>